<keyword evidence="5" id="KW-0547">Nucleotide-binding</keyword>
<proteinExistence type="predicted"/>
<dbReference type="Pfam" id="PF24526">
    <property type="entry name" value="ABCA12_C"/>
    <property type="match status" value="1"/>
</dbReference>
<feature type="transmembrane region" description="Helical" evidence="9">
    <location>
        <begin position="1496"/>
        <end position="1515"/>
    </location>
</feature>
<feature type="transmembrane region" description="Helical" evidence="9">
    <location>
        <begin position="169"/>
        <end position="190"/>
    </location>
</feature>
<feature type="transmembrane region" description="Helical" evidence="9">
    <location>
        <begin position="1550"/>
        <end position="1570"/>
    </location>
</feature>
<protein>
    <recommendedName>
        <fullName evidence="10">ABC transporter domain-containing protein</fullName>
    </recommendedName>
</protein>
<evidence type="ECO:0000256" key="8">
    <source>
        <dbReference type="ARBA" id="ARBA00023136"/>
    </source>
</evidence>
<reference evidence="11" key="1">
    <citation type="submission" date="2021-01" db="EMBL/GenBank/DDBJ databases">
        <authorList>
            <person name="Corre E."/>
            <person name="Pelletier E."/>
            <person name="Niang G."/>
            <person name="Scheremetjew M."/>
            <person name="Finn R."/>
            <person name="Kale V."/>
            <person name="Holt S."/>
            <person name="Cochrane G."/>
            <person name="Meng A."/>
            <person name="Brown T."/>
            <person name="Cohen L."/>
        </authorList>
    </citation>
    <scope>NUCLEOTIDE SEQUENCE</scope>
    <source>
        <strain evidence="11">CCMP 2712</strain>
    </source>
</reference>
<dbReference type="InterPro" id="IPR003593">
    <property type="entry name" value="AAA+_ATPase"/>
</dbReference>
<keyword evidence="4 9" id="KW-0812">Transmembrane</keyword>
<sequence>MAFIYSLLLTLFGLMFQFDIFKKNDFGVLFLTFWLFEQSMIGLAFMLGAFLRRAEQAVTVGFALFLIAFIFFFVITFGFPYGAYKKTAPFSYQYDITTKQYVLKDSKGDRAAEPLFSLLPPNLLSKNIADLGALTATDKNNGIRFSEAYSYCTINPDLCNPPYSVGNSWSWYIGMYFVYSLIGLYLENVLPDAMGVKKAPWYLFTPAYWGLSTAHITDDPDAVIEASKDEDVLSEESTAKTRANQDMDGANAIEIRGLTQTFKRGGKPFHAVKAPWYVVKKNQLFALLGPNGAGKTTTINMLTGFLPPTAGNALVFGNTVAHPSGMNRVKRVIGICPQFDILWERLTAREHLIIFAIIKGIKPDSVYHEADKRIEEVRLNDAANQIAGSFSGGMKRRLSVAVSLIGNPSVVYLDEPTTGMDPINRRHVWDVIEAAKQDRCVVLTTHSMEEADILGDRIGIMAKGRLRCIGSSVRLKSRFGGGYRISVSCGDKMTPNSPQSLRVKEMFRESLRVEVSEESKTYLHFNVPTADSSALQSFFELLEGKKQELSIVDVQLSMSTLEDVFLNIAKQSEKEEAMLLNKTVNVTLRNGEVVGVLLGNEEELVSPNGVKFTVKWGADENGNLIVVDTKESNVTQKSIVVTVPEGVGAGELVQVEVEGQTFNVTVPENAPPGTTFNATAYVEPKNTNASLFSDSTMIKISEEEVQERVTKLHTSFGQQAGASFSKNLSLQSRKWLTNCCLVLIPIFFIIIILMLQFLLEILFLGQPTVRCPYCGPANDTFAKSYCNGASSCADYFFPVGKTQDLTYQYNLQCKKVSETCGGNGNDACFQPQLATASQFAFCPITFGIKQPNLAYNTPKYYRSKTPVLYTQNDRTNAFASSVADKVISSLDDFSDKLKATAKVKTQTLYTLLLTPMLGCGGLGGVDQTFKSQMCGVIQAGEGTSEPCCADFSLANETSLHANTSQGVKFASGKGMASLYGLLYSMLGASLQPLLQGTQMTYPEYFQTYVASKITPRFECVEPTYSSSLQAEMQSNPCVKMQEAVSLAATASSDRTIYPKLSAMTSNLTKDCKLDQFKNLSAVVTLLTTSPCTCKWLFLAQTAMQNFSFFADRNLAGIEMEVPKTYNCAAKDGAYQCSNSNLQGFFNIPEMRFSTSIWAGSTFFNEQALNPQSNYWDILNSRDTPYWKNWGKNGHGFFSLLTQSCGSTASQSHEMCYINRTAALQGIYLQCIDSKPTWVDSKAAIDQMLYRGYYDKYGSNGSMGEQYVNAFDFLNTDGSNLNVSVMYNDTTQWASPTGQPKSALRIMAPISNVFDAFVNVKLGGSGYKYALSALGIKEMPQPAWKLNLDLASSLGPFFFTLAFSLLFPTIVVSIVYEKEMKLRVIMRMMGLENGPYWVINYIFWFLIYVLFCFLMLLIASLAQLPSGYRIGLFTKQEPSVHFVFFFLFIHHTIAHAFLWTTVLRSARTSSICATLFVLGFSLIAWLCWGFGNFFNSLTVADSLRTFITIFPLWNFYRGLSEYYEYAYAASRSGGTGLTWAKMANDPRCGMPAVLIILAVEWVVFLIFTYYLDQVLDSGHGIPKHPLFFLGFKNPEHDASADLENSGRDMVPEDVKQEEKRIQELEGKDKAEHDAVMVHKLGKTYPSYMGNPPKVAVRSLTMGVQHGECFGMLGPNGAGKTTTINMLVGFTKPTHGEASVEGFSILSDMARVYTLMGVCPQHDILWETLTAREHVIFYGRLKNLKGHELNMAVNECLQQVNLLHVIDEKAGTFSGGMKRRLSVAISMIGNPLICYLDEPSTGLDPASRRTLWSCIKEAKKTRAIFLTTHSMEEAEGLCDRLGIFVDGQLRCIGNPKELTSRFGGFYVLSVTAEPGMEQQVFELIKTMPSEVRVTYALAGTQKFEIPSNAVTLATVFRIMSENKQKLKIIDWGIANTTLEEAFIKISKNAAMT</sequence>
<dbReference type="PROSITE" id="PS00211">
    <property type="entry name" value="ABC_TRANSPORTER_1"/>
    <property type="match status" value="2"/>
</dbReference>
<dbReference type="InterPro" id="IPR017871">
    <property type="entry name" value="ABC_transporter-like_CS"/>
</dbReference>
<evidence type="ECO:0000256" key="3">
    <source>
        <dbReference type="ARBA" id="ARBA00022448"/>
    </source>
</evidence>
<evidence type="ECO:0000256" key="9">
    <source>
        <dbReference type="SAM" id="Phobius"/>
    </source>
</evidence>
<name>A0A7S4L3Y2_GUITH</name>
<dbReference type="GO" id="GO:0140359">
    <property type="term" value="F:ABC-type transporter activity"/>
    <property type="evidence" value="ECO:0007669"/>
    <property type="project" value="InterPro"/>
</dbReference>
<dbReference type="SUPFAM" id="SSF52540">
    <property type="entry name" value="P-loop containing nucleoside triphosphate hydrolases"/>
    <property type="match status" value="2"/>
</dbReference>
<evidence type="ECO:0000256" key="2">
    <source>
        <dbReference type="ARBA" id="ARBA00004229"/>
    </source>
</evidence>
<accession>A0A7S4L3Y2</accession>
<comment type="subcellular location">
    <subcellularLocation>
        <location evidence="1">Membrane</location>
        <topology evidence="1">Multi-pass membrane protein</topology>
    </subcellularLocation>
    <subcellularLocation>
        <location evidence="2">Plastid</location>
        <location evidence="2">Chloroplast</location>
    </subcellularLocation>
</comment>
<dbReference type="GO" id="GO:0005524">
    <property type="term" value="F:ATP binding"/>
    <property type="evidence" value="ECO:0007669"/>
    <property type="project" value="UniProtKB-KW"/>
</dbReference>
<feature type="transmembrane region" description="Helical" evidence="9">
    <location>
        <begin position="58"/>
        <end position="81"/>
    </location>
</feature>
<keyword evidence="3" id="KW-0813">Transport</keyword>
<feature type="transmembrane region" description="Helical" evidence="9">
    <location>
        <begin position="1356"/>
        <end position="1375"/>
    </location>
</feature>
<dbReference type="SMART" id="SM00382">
    <property type="entry name" value="AAA"/>
    <property type="match status" value="2"/>
</dbReference>
<keyword evidence="8 9" id="KW-0472">Membrane</keyword>
<dbReference type="EMBL" id="HBKN01029997">
    <property type="protein sequence ID" value="CAE2314352.1"/>
    <property type="molecule type" value="Transcribed_RNA"/>
</dbReference>
<dbReference type="GO" id="GO:0016887">
    <property type="term" value="F:ATP hydrolysis activity"/>
    <property type="evidence" value="ECO:0007669"/>
    <property type="project" value="InterPro"/>
</dbReference>
<dbReference type="Pfam" id="PF12698">
    <property type="entry name" value="ABC2_membrane_3"/>
    <property type="match status" value="1"/>
</dbReference>
<dbReference type="GO" id="GO:0009507">
    <property type="term" value="C:chloroplast"/>
    <property type="evidence" value="ECO:0007669"/>
    <property type="project" value="UniProtKB-SubCell"/>
</dbReference>
<feature type="transmembrane region" description="Helical" evidence="9">
    <location>
        <begin position="27"/>
        <end position="51"/>
    </location>
</feature>
<keyword evidence="7 9" id="KW-1133">Transmembrane helix</keyword>
<gene>
    <name evidence="11" type="ORF">GTHE00462_LOCUS23276</name>
</gene>
<feature type="transmembrane region" description="Helical" evidence="9">
    <location>
        <begin position="1438"/>
        <end position="1458"/>
    </location>
</feature>
<evidence type="ECO:0000256" key="7">
    <source>
        <dbReference type="ARBA" id="ARBA00022989"/>
    </source>
</evidence>
<feature type="transmembrane region" description="Helical" evidence="9">
    <location>
        <begin position="1470"/>
        <end position="1490"/>
    </location>
</feature>
<dbReference type="InterPro" id="IPR013525">
    <property type="entry name" value="ABC2_TM"/>
</dbReference>
<dbReference type="GO" id="GO:0016020">
    <property type="term" value="C:membrane"/>
    <property type="evidence" value="ECO:0007669"/>
    <property type="project" value="UniProtKB-SubCell"/>
</dbReference>
<dbReference type="PANTHER" id="PTHR19229:SF154">
    <property type="entry name" value="ABC TRANSPORTER A FAMILY MEMBER 3-RELATED"/>
    <property type="match status" value="1"/>
</dbReference>
<dbReference type="CDD" id="cd03263">
    <property type="entry name" value="ABC_subfamily_A"/>
    <property type="match status" value="2"/>
</dbReference>
<dbReference type="InterPro" id="IPR003439">
    <property type="entry name" value="ABC_transporter-like_ATP-bd"/>
</dbReference>
<evidence type="ECO:0000256" key="6">
    <source>
        <dbReference type="ARBA" id="ARBA00022840"/>
    </source>
</evidence>
<keyword evidence="6" id="KW-0067">ATP-binding</keyword>
<dbReference type="InterPro" id="IPR027417">
    <property type="entry name" value="P-loop_NTPase"/>
</dbReference>
<evidence type="ECO:0000256" key="4">
    <source>
        <dbReference type="ARBA" id="ARBA00022692"/>
    </source>
</evidence>
<feature type="transmembrane region" description="Helical" evidence="9">
    <location>
        <begin position="1396"/>
        <end position="1418"/>
    </location>
</feature>
<dbReference type="InterPro" id="IPR026082">
    <property type="entry name" value="ABCA"/>
</dbReference>
<evidence type="ECO:0000256" key="1">
    <source>
        <dbReference type="ARBA" id="ARBA00004141"/>
    </source>
</evidence>
<dbReference type="FunFam" id="3.40.50.300:FF:000665">
    <property type="entry name" value="ABC transporter A family member 2"/>
    <property type="match status" value="2"/>
</dbReference>
<feature type="domain" description="ABC transporter" evidence="10">
    <location>
        <begin position="253"/>
        <end position="488"/>
    </location>
</feature>
<dbReference type="GO" id="GO:0005319">
    <property type="term" value="F:lipid transporter activity"/>
    <property type="evidence" value="ECO:0007669"/>
    <property type="project" value="TreeGrafter"/>
</dbReference>
<feature type="domain" description="ABC transporter" evidence="10">
    <location>
        <begin position="1634"/>
        <end position="1869"/>
    </location>
</feature>
<dbReference type="PROSITE" id="PS50893">
    <property type="entry name" value="ABC_TRANSPORTER_2"/>
    <property type="match status" value="2"/>
</dbReference>
<evidence type="ECO:0000259" key="10">
    <source>
        <dbReference type="PROSITE" id="PS50893"/>
    </source>
</evidence>
<evidence type="ECO:0000313" key="11">
    <source>
        <dbReference type="EMBL" id="CAE2314352.1"/>
    </source>
</evidence>
<feature type="transmembrane region" description="Helical" evidence="9">
    <location>
        <begin position="735"/>
        <end position="759"/>
    </location>
</feature>
<dbReference type="Pfam" id="PF00005">
    <property type="entry name" value="ABC_tran"/>
    <property type="match status" value="2"/>
</dbReference>
<organism evidence="11">
    <name type="scientific">Guillardia theta</name>
    <name type="common">Cryptophyte</name>
    <name type="synonym">Cryptomonas phi</name>
    <dbReference type="NCBI Taxonomy" id="55529"/>
    <lineage>
        <taxon>Eukaryota</taxon>
        <taxon>Cryptophyceae</taxon>
        <taxon>Pyrenomonadales</taxon>
        <taxon>Geminigeraceae</taxon>
        <taxon>Guillardia</taxon>
    </lineage>
</organism>
<dbReference type="Gene3D" id="3.40.50.300">
    <property type="entry name" value="P-loop containing nucleotide triphosphate hydrolases"/>
    <property type="match status" value="2"/>
</dbReference>
<dbReference type="PANTHER" id="PTHR19229">
    <property type="entry name" value="ATP-BINDING CASSETTE TRANSPORTER SUBFAMILY A ABCA"/>
    <property type="match status" value="1"/>
</dbReference>
<evidence type="ECO:0000256" key="5">
    <source>
        <dbReference type="ARBA" id="ARBA00022741"/>
    </source>
</evidence>